<protein>
    <recommendedName>
        <fullName evidence="4">DUF4199 domain-containing protein</fullName>
    </recommendedName>
</protein>
<name>A0ABU3BMK3_9BACT</name>
<sequence length="173" mass="17145">MPTKFPSIAIGAAVYAVLSVLLTFVSQTGGFMAQTIGGCAICLAALAGPLVAVWHYTSTYSLTVPAGTGAGLGAGAGALGGVLSGVLTLVLQAINLLPSAEEQIARTRSMMLEQGGDPAQVDQQIEMMSGFTGNPAVGIVVAVVIGAVVGAIAGAIGASVFKKRGARMDDPAV</sequence>
<dbReference type="Proteomes" id="UP001267426">
    <property type="component" value="Unassembled WGS sequence"/>
</dbReference>
<reference evidence="2 3" key="1">
    <citation type="submission" date="2023-09" db="EMBL/GenBank/DDBJ databases">
        <authorList>
            <person name="Rey-Velasco X."/>
        </authorList>
    </citation>
    <scope>NUCLEOTIDE SEQUENCE [LARGE SCALE GENOMIC DNA]</scope>
    <source>
        <strain evidence="2 3">F394</strain>
    </source>
</reference>
<keyword evidence="3" id="KW-1185">Reference proteome</keyword>
<evidence type="ECO:0000313" key="2">
    <source>
        <dbReference type="EMBL" id="MDT0630514.1"/>
    </source>
</evidence>
<dbReference type="EMBL" id="JAVRHT010000002">
    <property type="protein sequence ID" value="MDT0630514.1"/>
    <property type="molecule type" value="Genomic_DNA"/>
</dbReference>
<feature type="transmembrane region" description="Helical" evidence="1">
    <location>
        <begin position="69"/>
        <end position="94"/>
    </location>
</feature>
<dbReference type="InterPro" id="IPR025250">
    <property type="entry name" value="DUF4199"/>
</dbReference>
<keyword evidence="1" id="KW-0812">Transmembrane</keyword>
<organism evidence="2 3">
    <name type="scientific">Rubrivirga litoralis</name>
    <dbReference type="NCBI Taxonomy" id="3075598"/>
    <lineage>
        <taxon>Bacteria</taxon>
        <taxon>Pseudomonadati</taxon>
        <taxon>Rhodothermota</taxon>
        <taxon>Rhodothermia</taxon>
        <taxon>Rhodothermales</taxon>
        <taxon>Rubricoccaceae</taxon>
        <taxon>Rubrivirga</taxon>
    </lineage>
</organism>
<evidence type="ECO:0000256" key="1">
    <source>
        <dbReference type="SAM" id="Phobius"/>
    </source>
</evidence>
<dbReference type="Pfam" id="PF13858">
    <property type="entry name" value="DUF4199"/>
    <property type="match status" value="1"/>
</dbReference>
<evidence type="ECO:0000313" key="3">
    <source>
        <dbReference type="Proteomes" id="UP001267426"/>
    </source>
</evidence>
<evidence type="ECO:0008006" key="4">
    <source>
        <dbReference type="Google" id="ProtNLM"/>
    </source>
</evidence>
<keyword evidence="1" id="KW-1133">Transmembrane helix</keyword>
<accession>A0ABU3BMK3</accession>
<comment type="caution">
    <text evidence="2">The sequence shown here is derived from an EMBL/GenBank/DDBJ whole genome shotgun (WGS) entry which is preliminary data.</text>
</comment>
<feature type="transmembrane region" description="Helical" evidence="1">
    <location>
        <begin position="7"/>
        <end position="25"/>
    </location>
</feature>
<dbReference type="RefSeq" id="WP_311661663.1">
    <property type="nucleotide sequence ID" value="NZ_JAVRHT010000002.1"/>
</dbReference>
<feature type="transmembrane region" description="Helical" evidence="1">
    <location>
        <begin position="136"/>
        <end position="161"/>
    </location>
</feature>
<proteinExistence type="predicted"/>
<gene>
    <name evidence="2" type="ORF">RM540_02035</name>
</gene>
<feature type="transmembrane region" description="Helical" evidence="1">
    <location>
        <begin position="31"/>
        <end position="57"/>
    </location>
</feature>
<keyword evidence="1" id="KW-0472">Membrane</keyword>